<keyword evidence="4 10" id="KW-0863">Zinc-finger</keyword>
<dbReference type="InterPro" id="IPR036236">
    <property type="entry name" value="Znf_C2H2_sf"/>
</dbReference>
<feature type="domain" description="C2H2-type" evidence="12">
    <location>
        <begin position="704"/>
        <end position="731"/>
    </location>
</feature>
<keyword evidence="6" id="KW-0805">Transcription regulation</keyword>
<name>A0ABD0M1N9_9CAEN</name>
<dbReference type="InterPro" id="IPR050888">
    <property type="entry name" value="ZnF_C2H2-type_TF"/>
</dbReference>
<sequence length="1552" mass="169403">MELPDTFFDIHICGVCRAQFHDVVVFLDHKRRCPALAKLVADMQQRKRQQSTAQPSGSASVRQPLLSPRQQFSMGAEQEDRSVDGTPAASLTHSHSPKTQLVEYAEEPLQQHASHLQMGSSPSCEQTFAGTGLQRRVSFPADSPLQHGMQLRSSQLQDQVEDVTDLRKGLEESTRIQQGQSEFTSTTQSLLHSQLTEMLTMAPQEVPITSFSSMPSVPSLSRDNIAVSTTDVQKPQQLVSQADFARSQQSPARMSVRSGLSPQQGKKQGMHTIVVQHSPIKQTEQSSLLHAVNKSLAGVELQLQSQQLQLSAPKERGEVPKKRAHRSQSAVYPHHQSLETYVCDETQEFPLTQMPAAESSSSGSQSSSQELHGARISSLGPHTDLEHPGSELVMPLPEAKNLLQTRQDGGDDVGDTDVLNPNSAVSAIDSPLHKTLMSEIQGMASPDSGFEHNYRLVDGRSSHHTAGGRDSSEKRRRHADGTQFVSMTLSMSPLTLATSPPPKRVHREPSELQTPPSSSRYSFADMQSDVSTHESASTTSAHSKDVIVSTTTLQDLAASELGASLPDSLVTSHLISTHTPSGCEGAADLLHATDDEHLFLPPATQLGSAVAGVKSPEGLLLPLVETAAKVLQSENGTMEPHTSDQLGKTLVDTELQGPKKSADTSSSPKNRKVYRCRFESCNYETTYTKDMHRHERKHTGERPYKCPHCGKNFNRSDKLRVHIRWHTGDKPFKCSQCDYASMPDLPCSVKGNLKSHYKINHSPENQLQCEKCDFASSSQKLMREHLKKHTSGQKCPVCKYICSTTASLRNHLRVHSDERPYRCDFCSYSAKQQGNVKAHMKKRHADKLRASRRHGRSKMAGGSSTSKRVSATDLRRPAPVEEEIGDAGGDTGGRAIRTSSKKMHQCFLCEASFVREDSLRCHLRCHRDTPAVVGSNQTLILQQQPASVQQDGLAGMPPPQGFYIQLETELPENAVPVQVAKPSRYAKSAVSETKPKSRKSQRSQSGRSVSFRGLDHIADAAARMYQEQYDIQPQVLDPAGERTQHVQIVQVPVELDTTRYTSSGMVDDFSQGGRVRGSTVAVNQEGTESELDELDDKHQMFVENLIISDGGQPFVSSSSSYQTLIEQTALQQNPAMSSAYMTSSRSTPATAVSSPGNAIVTYFSSPVKSTSQASQVTFLMSPPTPESQAQQPAQSVSNNSFVTYMSPPLPSPSQLQQPSSQVVQFQLQQQQPPPQPLQIMADYAEKQVVMADTSPRSLPVSYTLTSLPVSHLQQQTLSSSAGIISMASSGVQTTSSSSRRSSRSVRHKYIKSGARLAPSPSVSAFYPSPAAPTLPVSNILSLVSSSISPVLPTSGLSSGVLASNKPQAAGQQSMQFQLQPVAPTQPPPQQVILQPQQQFVVQDPQQTVQLQQADLPINVQVIHQDGGQQQQLQQTIPVNIIPVNEETSAVMIGNRLVSLPNNLLQMILSQLQSGVNVSLSEDSDDGQGPVSAVQEVVIHVDPQHVSSAAQTLVFKKEQPGWRMLAVHFSLLLARRSRIPPLTVWCGQSCLNE</sequence>
<dbReference type="PROSITE" id="PS00028">
    <property type="entry name" value="ZINC_FINGER_C2H2_1"/>
    <property type="match status" value="3"/>
</dbReference>
<feature type="compositionally biased region" description="Polar residues" evidence="11">
    <location>
        <begin position="1186"/>
        <end position="1203"/>
    </location>
</feature>
<evidence type="ECO:0000256" key="5">
    <source>
        <dbReference type="ARBA" id="ARBA00022833"/>
    </source>
</evidence>
<keyword evidence="5" id="KW-0862">Zinc</keyword>
<dbReference type="Proteomes" id="UP001519460">
    <property type="component" value="Unassembled WGS sequence"/>
</dbReference>
<protein>
    <recommendedName>
        <fullName evidence="12">C2H2-type domain-containing protein</fullName>
    </recommendedName>
</protein>
<reference evidence="13 14" key="1">
    <citation type="journal article" date="2023" name="Sci. Data">
        <title>Genome assembly of the Korean intertidal mud-creeper Batillaria attramentaria.</title>
        <authorList>
            <person name="Patra A.K."/>
            <person name="Ho P.T."/>
            <person name="Jun S."/>
            <person name="Lee S.J."/>
            <person name="Kim Y."/>
            <person name="Won Y.J."/>
        </authorList>
    </citation>
    <scope>NUCLEOTIDE SEQUENCE [LARGE SCALE GENOMIC DNA]</scope>
    <source>
        <strain evidence="13">Wonlab-2016</strain>
    </source>
</reference>
<feature type="region of interest" description="Disordered" evidence="11">
    <location>
        <begin position="458"/>
        <end position="544"/>
    </location>
</feature>
<dbReference type="GO" id="GO:0005634">
    <property type="term" value="C:nucleus"/>
    <property type="evidence" value="ECO:0007669"/>
    <property type="project" value="UniProtKB-SubCell"/>
</dbReference>
<evidence type="ECO:0000256" key="9">
    <source>
        <dbReference type="ARBA" id="ARBA00023242"/>
    </source>
</evidence>
<dbReference type="SUPFAM" id="SSF57667">
    <property type="entry name" value="beta-beta-alpha zinc fingers"/>
    <property type="match status" value="3"/>
</dbReference>
<feature type="compositionally biased region" description="Polar residues" evidence="11">
    <location>
        <begin position="244"/>
        <end position="266"/>
    </location>
</feature>
<evidence type="ECO:0000256" key="2">
    <source>
        <dbReference type="ARBA" id="ARBA00022723"/>
    </source>
</evidence>
<keyword evidence="7" id="KW-0238">DNA-binding</keyword>
<feature type="compositionally biased region" description="Polar residues" evidence="11">
    <location>
        <begin position="511"/>
        <end position="521"/>
    </location>
</feature>
<evidence type="ECO:0000256" key="1">
    <source>
        <dbReference type="ARBA" id="ARBA00004123"/>
    </source>
</evidence>
<feature type="compositionally biased region" description="Low complexity" evidence="11">
    <location>
        <begin position="359"/>
        <end position="369"/>
    </location>
</feature>
<proteinExistence type="predicted"/>
<dbReference type="GO" id="GO:0008270">
    <property type="term" value="F:zinc ion binding"/>
    <property type="evidence" value="ECO:0007669"/>
    <property type="project" value="UniProtKB-KW"/>
</dbReference>
<evidence type="ECO:0000256" key="7">
    <source>
        <dbReference type="ARBA" id="ARBA00023125"/>
    </source>
</evidence>
<evidence type="ECO:0000256" key="4">
    <source>
        <dbReference type="ARBA" id="ARBA00022771"/>
    </source>
</evidence>
<evidence type="ECO:0000313" key="14">
    <source>
        <dbReference type="Proteomes" id="UP001519460"/>
    </source>
</evidence>
<dbReference type="EMBL" id="JACVVK020000009">
    <property type="protein sequence ID" value="KAK7505835.1"/>
    <property type="molecule type" value="Genomic_DNA"/>
</dbReference>
<dbReference type="SMART" id="SM00355">
    <property type="entry name" value="ZnF_C2H2"/>
    <property type="match status" value="8"/>
</dbReference>
<keyword evidence="3" id="KW-0677">Repeat</keyword>
<feature type="region of interest" description="Disordered" evidence="11">
    <location>
        <begin position="836"/>
        <end position="892"/>
    </location>
</feature>
<evidence type="ECO:0000256" key="3">
    <source>
        <dbReference type="ARBA" id="ARBA00022737"/>
    </source>
</evidence>
<evidence type="ECO:0000256" key="11">
    <source>
        <dbReference type="SAM" id="MobiDB-lite"/>
    </source>
</evidence>
<feature type="region of interest" description="Disordered" evidence="11">
    <location>
        <begin position="354"/>
        <end position="373"/>
    </location>
</feature>
<feature type="domain" description="C2H2-type" evidence="12">
    <location>
        <begin position="793"/>
        <end position="820"/>
    </location>
</feature>
<evidence type="ECO:0000259" key="12">
    <source>
        <dbReference type="PROSITE" id="PS50157"/>
    </source>
</evidence>
<evidence type="ECO:0000256" key="8">
    <source>
        <dbReference type="ARBA" id="ARBA00023163"/>
    </source>
</evidence>
<dbReference type="Pfam" id="PF00096">
    <property type="entry name" value="zf-C2H2"/>
    <property type="match status" value="1"/>
</dbReference>
<feature type="domain" description="C2H2-type" evidence="12">
    <location>
        <begin position="674"/>
        <end position="703"/>
    </location>
</feature>
<feature type="region of interest" description="Disordered" evidence="11">
    <location>
        <begin position="1181"/>
        <end position="1216"/>
    </location>
</feature>
<accession>A0ABD0M1N9</accession>
<dbReference type="Gene3D" id="3.30.160.60">
    <property type="entry name" value="Classic Zinc Finger"/>
    <property type="match status" value="3"/>
</dbReference>
<feature type="compositionally biased region" description="Low complexity" evidence="11">
    <location>
        <begin position="1002"/>
        <end position="1012"/>
    </location>
</feature>
<dbReference type="PROSITE" id="PS50157">
    <property type="entry name" value="ZINC_FINGER_C2H2_2"/>
    <property type="match status" value="4"/>
</dbReference>
<dbReference type="PANTHER" id="PTHR24406">
    <property type="entry name" value="TRANSCRIPTIONAL REPRESSOR CTCFL-RELATED"/>
    <property type="match status" value="1"/>
</dbReference>
<dbReference type="GO" id="GO:0003677">
    <property type="term" value="F:DNA binding"/>
    <property type="evidence" value="ECO:0007669"/>
    <property type="project" value="UniProtKB-KW"/>
</dbReference>
<dbReference type="InterPro" id="IPR013087">
    <property type="entry name" value="Znf_C2H2_type"/>
</dbReference>
<feature type="compositionally biased region" description="Polar residues" evidence="11">
    <location>
        <begin position="50"/>
        <end position="61"/>
    </location>
</feature>
<keyword evidence="2" id="KW-0479">Metal-binding</keyword>
<feature type="region of interest" description="Disordered" evidence="11">
    <location>
        <begin position="983"/>
        <end position="1012"/>
    </location>
</feature>
<dbReference type="FunFam" id="3.30.160.60:FF:000064">
    <property type="entry name" value="Early growth response protein 3"/>
    <property type="match status" value="1"/>
</dbReference>
<comment type="caution">
    <text evidence="13">The sequence shown here is derived from an EMBL/GenBank/DDBJ whole genome shotgun (WGS) entry which is preliminary data.</text>
</comment>
<feature type="domain" description="C2H2-type" evidence="12">
    <location>
        <begin position="904"/>
        <end position="931"/>
    </location>
</feature>
<evidence type="ECO:0000313" key="13">
    <source>
        <dbReference type="EMBL" id="KAK7505835.1"/>
    </source>
</evidence>
<feature type="compositionally biased region" description="Basic residues" evidence="11">
    <location>
        <begin position="838"/>
        <end position="857"/>
    </location>
</feature>
<evidence type="ECO:0000256" key="6">
    <source>
        <dbReference type="ARBA" id="ARBA00023015"/>
    </source>
</evidence>
<evidence type="ECO:0000256" key="10">
    <source>
        <dbReference type="PROSITE-ProRule" id="PRU00042"/>
    </source>
</evidence>
<gene>
    <name evidence="13" type="ORF">BaRGS_00003106</name>
</gene>
<feature type="region of interest" description="Disordered" evidence="11">
    <location>
        <begin position="244"/>
        <end position="270"/>
    </location>
</feature>
<comment type="subcellular location">
    <subcellularLocation>
        <location evidence="1">Nucleus</location>
    </subcellularLocation>
</comment>
<feature type="region of interest" description="Disordered" evidence="11">
    <location>
        <begin position="44"/>
        <end position="95"/>
    </location>
</feature>
<feature type="non-terminal residue" evidence="13">
    <location>
        <position position="1552"/>
    </location>
</feature>
<keyword evidence="14" id="KW-1185">Reference proteome</keyword>
<feature type="region of interest" description="Disordered" evidence="11">
    <location>
        <begin position="308"/>
        <end position="333"/>
    </location>
</feature>
<keyword evidence="8" id="KW-0804">Transcription</keyword>
<keyword evidence="9" id="KW-0539">Nucleus</keyword>
<organism evidence="13 14">
    <name type="scientific">Batillaria attramentaria</name>
    <dbReference type="NCBI Taxonomy" id="370345"/>
    <lineage>
        <taxon>Eukaryota</taxon>
        <taxon>Metazoa</taxon>
        <taxon>Spiralia</taxon>
        <taxon>Lophotrochozoa</taxon>
        <taxon>Mollusca</taxon>
        <taxon>Gastropoda</taxon>
        <taxon>Caenogastropoda</taxon>
        <taxon>Sorbeoconcha</taxon>
        <taxon>Cerithioidea</taxon>
        <taxon>Batillariidae</taxon>
        <taxon>Batillaria</taxon>
    </lineage>
</organism>
<feature type="compositionally biased region" description="Polar residues" evidence="11">
    <location>
        <begin position="483"/>
        <end position="498"/>
    </location>
</feature>